<comment type="caution">
    <text evidence="2">The sequence shown here is derived from an EMBL/GenBank/DDBJ whole genome shotgun (WGS) entry which is preliminary data.</text>
</comment>
<organism evidence="2 3">
    <name type="scientific">Aspergillus nanangensis</name>
    <dbReference type="NCBI Taxonomy" id="2582783"/>
    <lineage>
        <taxon>Eukaryota</taxon>
        <taxon>Fungi</taxon>
        <taxon>Dikarya</taxon>
        <taxon>Ascomycota</taxon>
        <taxon>Pezizomycotina</taxon>
        <taxon>Eurotiomycetes</taxon>
        <taxon>Eurotiomycetidae</taxon>
        <taxon>Eurotiales</taxon>
        <taxon>Aspergillaceae</taxon>
        <taxon>Aspergillus</taxon>
        <taxon>Aspergillus subgen. Circumdati</taxon>
    </lineage>
</organism>
<accession>A0AAD4CCT7</accession>
<dbReference type="PANTHER" id="PTHR36182:SF2">
    <property type="entry name" value="LYTIC POLYSACCHARIDE MONOOXYGENASE"/>
    <property type="match status" value="1"/>
</dbReference>
<dbReference type="EMBL" id="VCAU01000135">
    <property type="protein sequence ID" value="KAF9884090.1"/>
    <property type="molecule type" value="Genomic_DNA"/>
</dbReference>
<proteinExistence type="predicted"/>
<name>A0AAD4CCT7_ASPNN</name>
<dbReference type="AlphaFoldDB" id="A0AAD4CCT7"/>
<sequence length="233" mass="25176">MFVPVVACILSIIPIAGAHLILTNPTPFGQNTLNNSPLAADGTDFPCKLRSQGYESSGLNIYTRGEMVNLKFIGSITHGGGSCQISLSKDLAPSKDSTWMVIKSFEGGCPVNVDGNLDGGASSVLESNLNFTIPENLKLGKYTLAWTWFNRLGNREMYMNCAPIQIMSNPSNRHDTNDSTAYPPMFIANINGCYTKEGLDLRFPQPGNYERNGDPANLLPSSMDACTGVPSWG</sequence>
<feature type="chain" id="PRO_5042060234" description="Lytic polysaccharide monooxygenase" evidence="1">
    <location>
        <begin position="19"/>
        <end position="233"/>
    </location>
</feature>
<evidence type="ECO:0008006" key="4">
    <source>
        <dbReference type="Google" id="ProtNLM"/>
    </source>
</evidence>
<reference evidence="2" key="1">
    <citation type="journal article" date="2019" name="Beilstein J. Org. Chem.">
        <title>Nanangenines: drimane sesquiterpenoids as the dominant metabolite cohort of a novel Australian fungus, Aspergillus nanangensis.</title>
        <authorList>
            <person name="Lacey H.J."/>
            <person name="Gilchrist C.L.M."/>
            <person name="Crombie A."/>
            <person name="Kalaitzis J.A."/>
            <person name="Vuong D."/>
            <person name="Rutledge P.J."/>
            <person name="Turner P."/>
            <person name="Pitt J.I."/>
            <person name="Lacey E."/>
            <person name="Chooi Y.H."/>
            <person name="Piggott A.M."/>
        </authorList>
    </citation>
    <scope>NUCLEOTIDE SEQUENCE</scope>
    <source>
        <strain evidence="2">MST-FP2251</strain>
    </source>
</reference>
<dbReference type="Proteomes" id="UP001194746">
    <property type="component" value="Unassembled WGS sequence"/>
</dbReference>
<feature type="signal peptide" evidence="1">
    <location>
        <begin position="1"/>
        <end position="18"/>
    </location>
</feature>
<reference evidence="2" key="2">
    <citation type="submission" date="2020-02" db="EMBL/GenBank/DDBJ databases">
        <authorList>
            <person name="Gilchrist C.L.M."/>
            <person name="Chooi Y.-H."/>
        </authorList>
    </citation>
    <scope>NUCLEOTIDE SEQUENCE</scope>
    <source>
        <strain evidence="2">MST-FP2251</strain>
    </source>
</reference>
<dbReference type="PANTHER" id="PTHR36182">
    <property type="entry name" value="PROTEIN, PUTATIVE (AFU_ORTHOLOGUE AFUA_6G10930)-RELATED"/>
    <property type="match status" value="1"/>
</dbReference>
<keyword evidence="3" id="KW-1185">Reference proteome</keyword>
<evidence type="ECO:0000313" key="2">
    <source>
        <dbReference type="EMBL" id="KAF9884090.1"/>
    </source>
</evidence>
<keyword evidence="1" id="KW-0732">Signal</keyword>
<protein>
    <recommendedName>
        <fullName evidence="4">Lytic polysaccharide monooxygenase</fullName>
    </recommendedName>
</protein>
<evidence type="ECO:0000313" key="3">
    <source>
        <dbReference type="Proteomes" id="UP001194746"/>
    </source>
</evidence>
<gene>
    <name evidence="2" type="ORF">FE257_002320</name>
</gene>
<evidence type="ECO:0000256" key="1">
    <source>
        <dbReference type="SAM" id="SignalP"/>
    </source>
</evidence>
<dbReference type="Gene3D" id="2.70.50.70">
    <property type="match status" value="1"/>
</dbReference>